<proteinExistence type="predicted"/>
<name>A0ABQ4ZFR5_9ASTR</name>
<dbReference type="EMBL" id="BQNB010011243">
    <property type="protein sequence ID" value="GJS88027.1"/>
    <property type="molecule type" value="Genomic_DNA"/>
</dbReference>
<evidence type="ECO:0000313" key="2">
    <source>
        <dbReference type="Proteomes" id="UP001151760"/>
    </source>
</evidence>
<sequence length="96" mass="10535">MITTNNHNNNKTRGRTVVEPILQDLENRIDNSAKTHKALGQVKNPLAMNVEPRDTSRGIAVHGQTPTPMSLRPSQIDITPTALDPIMVVVELSEGE</sequence>
<dbReference type="Proteomes" id="UP001151760">
    <property type="component" value="Unassembled WGS sequence"/>
</dbReference>
<organism evidence="1 2">
    <name type="scientific">Tanacetum coccineum</name>
    <dbReference type="NCBI Taxonomy" id="301880"/>
    <lineage>
        <taxon>Eukaryota</taxon>
        <taxon>Viridiplantae</taxon>
        <taxon>Streptophyta</taxon>
        <taxon>Embryophyta</taxon>
        <taxon>Tracheophyta</taxon>
        <taxon>Spermatophyta</taxon>
        <taxon>Magnoliopsida</taxon>
        <taxon>eudicotyledons</taxon>
        <taxon>Gunneridae</taxon>
        <taxon>Pentapetalae</taxon>
        <taxon>asterids</taxon>
        <taxon>campanulids</taxon>
        <taxon>Asterales</taxon>
        <taxon>Asteraceae</taxon>
        <taxon>Asteroideae</taxon>
        <taxon>Anthemideae</taxon>
        <taxon>Anthemidinae</taxon>
        <taxon>Tanacetum</taxon>
    </lineage>
</organism>
<reference evidence="1" key="2">
    <citation type="submission" date="2022-01" db="EMBL/GenBank/DDBJ databases">
        <authorList>
            <person name="Yamashiro T."/>
            <person name="Shiraishi A."/>
            <person name="Satake H."/>
            <person name="Nakayama K."/>
        </authorList>
    </citation>
    <scope>NUCLEOTIDE SEQUENCE</scope>
</reference>
<gene>
    <name evidence="1" type="ORF">Tco_0770663</name>
</gene>
<protein>
    <submittedName>
        <fullName evidence="1">Uncharacterized protein</fullName>
    </submittedName>
</protein>
<comment type="caution">
    <text evidence="1">The sequence shown here is derived from an EMBL/GenBank/DDBJ whole genome shotgun (WGS) entry which is preliminary data.</text>
</comment>
<keyword evidence="2" id="KW-1185">Reference proteome</keyword>
<accession>A0ABQ4ZFR5</accession>
<reference evidence="1" key="1">
    <citation type="journal article" date="2022" name="Int. J. Mol. Sci.">
        <title>Draft Genome of Tanacetum Coccineum: Genomic Comparison of Closely Related Tanacetum-Family Plants.</title>
        <authorList>
            <person name="Yamashiro T."/>
            <person name="Shiraishi A."/>
            <person name="Nakayama K."/>
            <person name="Satake H."/>
        </authorList>
    </citation>
    <scope>NUCLEOTIDE SEQUENCE</scope>
</reference>
<evidence type="ECO:0000313" key="1">
    <source>
        <dbReference type="EMBL" id="GJS88027.1"/>
    </source>
</evidence>